<evidence type="ECO:0000313" key="1">
    <source>
        <dbReference type="EMBL" id="KAJ0102626.1"/>
    </source>
</evidence>
<keyword evidence="2" id="KW-1185">Reference proteome</keyword>
<reference evidence="2" key="1">
    <citation type="journal article" date="2023" name="G3 (Bethesda)">
        <title>Genome assembly and association tests identify interacting loci associated with vigor, precocity, and sex in interspecific pistachio rootstocks.</title>
        <authorList>
            <person name="Palmer W."/>
            <person name="Jacygrad E."/>
            <person name="Sagayaradj S."/>
            <person name="Cavanaugh K."/>
            <person name="Han R."/>
            <person name="Bertier L."/>
            <person name="Beede B."/>
            <person name="Kafkas S."/>
            <person name="Golino D."/>
            <person name="Preece J."/>
            <person name="Michelmore R."/>
        </authorList>
    </citation>
    <scope>NUCLEOTIDE SEQUENCE [LARGE SCALE GENOMIC DNA]</scope>
</reference>
<gene>
    <name evidence="1" type="ORF">Patl1_05740</name>
</gene>
<evidence type="ECO:0000313" key="2">
    <source>
        <dbReference type="Proteomes" id="UP001164250"/>
    </source>
</evidence>
<dbReference type="Proteomes" id="UP001164250">
    <property type="component" value="Chromosome 3"/>
</dbReference>
<organism evidence="1 2">
    <name type="scientific">Pistacia atlantica</name>
    <dbReference type="NCBI Taxonomy" id="434234"/>
    <lineage>
        <taxon>Eukaryota</taxon>
        <taxon>Viridiplantae</taxon>
        <taxon>Streptophyta</taxon>
        <taxon>Embryophyta</taxon>
        <taxon>Tracheophyta</taxon>
        <taxon>Spermatophyta</taxon>
        <taxon>Magnoliopsida</taxon>
        <taxon>eudicotyledons</taxon>
        <taxon>Gunneridae</taxon>
        <taxon>Pentapetalae</taxon>
        <taxon>rosids</taxon>
        <taxon>malvids</taxon>
        <taxon>Sapindales</taxon>
        <taxon>Anacardiaceae</taxon>
        <taxon>Pistacia</taxon>
    </lineage>
</organism>
<sequence length="214" mass="24056">MNMKEDHQLVKALSSSNSVLLDLKLSNHESDYKQENEQSETKVFSCNFCEREFSTSQALGGHQNAHKQERALAKKQKEINEEHHHQLGTFGSPKLFSYPYYPTVSPHPFYASLINKPAFPWPPSLSSGYNRFGLGITNNNAPQSSIERLRMMNNNGGLIGINSRPPFPRFSGCSTKFQALNWSKNGDYHRQGDPSTSKSCDNEDSSALDLSLKL</sequence>
<comment type="caution">
    <text evidence="1">The sequence shown here is derived from an EMBL/GenBank/DDBJ whole genome shotgun (WGS) entry which is preliminary data.</text>
</comment>
<accession>A0ACC1BUB5</accession>
<protein>
    <submittedName>
        <fullName evidence="1">Uncharacterized protein</fullName>
    </submittedName>
</protein>
<name>A0ACC1BUB5_9ROSI</name>
<dbReference type="EMBL" id="CM047899">
    <property type="protein sequence ID" value="KAJ0102626.1"/>
    <property type="molecule type" value="Genomic_DNA"/>
</dbReference>
<proteinExistence type="predicted"/>